<comment type="caution">
    <text evidence="6">The sequence shown here is derived from an EMBL/GenBank/DDBJ whole genome shotgun (WGS) entry which is preliminary data.</text>
</comment>
<organism evidence="6 7">
    <name type="scientific">Superficieibacter electus</name>
    <dbReference type="NCBI Taxonomy" id="2022662"/>
    <lineage>
        <taxon>Bacteria</taxon>
        <taxon>Pseudomonadati</taxon>
        <taxon>Pseudomonadota</taxon>
        <taxon>Gammaproteobacteria</taxon>
        <taxon>Enterobacterales</taxon>
        <taxon>Enterobacteriaceae</taxon>
        <taxon>Superficieibacter</taxon>
    </lineage>
</organism>
<evidence type="ECO:0000313" key="6">
    <source>
        <dbReference type="EMBL" id="POP47588.1"/>
    </source>
</evidence>
<dbReference type="InterPro" id="IPR021136">
    <property type="entry name" value="Flagellar_hook_control-like_C"/>
</dbReference>
<dbReference type="CDD" id="cd17470">
    <property type="entry name" value="T3SS_Flik_C"/>
    <property type="match status" value="1"/>
</dbReference>
<evidence type="ECO:0000259" key="5">
    <source>
        <dbReference type="Pfam" id="PF02120"/>
    </source>
</evidence>
<dbReference type="PANTHER" id="PTHR37533">
    <property type="entry name" value="FLAGELLAR HOOK-LENGTH CONTROL PROTEIN"/>
    <property type="match status" value="1"/>
</dbReference>
<feature type="compositionally biased region" description="Polar residues" evidence="4">
    <location>
        <begin position="145"/>
        <end position="162"/>
    </location>
</feature>
<feature type="region of interest" description="Disordered" evidence="4">
    <location>
        <begin position="330"/>
        <end position="360"/>
    </location>
</feature>
<dbReference type="EMBL" id="PQGE01000001">
    <property type="protein sequence ID" value="POP47588.1"/>
    <property type="molecule type" value="Genomic_DNA"/>
</dbReference>
<proteinExistence type="inferred from homology"/>
<comment type="function">
    <text evidence="1">Controls the length of the flagellar hook.</text>
</comment>
<dbReference type="Pfam" id="PF02120">
    <property type="entry name" value="Flg_hook"/>
    <property type="match status" value="1"/>
</dbReference>
<keyword evidence="6" id="KW-0969">Cilium</keyword>
<dbReference type="PANTHER" id="PTHR37533:SF2">
    <property type="entry name" value="FLAGELLAR HOOK-LENGTH CONTROL PROTEIN"/>
    <property type="match status" value="1"/>
</dbReference>
<dbReference type="InterPro" id="IPR001635">
    <property type="entry name" value="Flag_hook_Flik"/>
</dbReference>
<dbReference type="PRINTS" id="PR01007">
    <property type="entry name" value="FLGHOOKFLIK"/>
</dbReference>
<keyword evidence="7" id="KW-1185">Reference proteome</keyword>
<evidence type="ECO:0000256" key="3">
    <source>
        <dbReference type="ARBA" id="ARBA00022795"/>
    </source>
</evidence>
<feature type="compositionally biased region" description="Low complexity" evidence="4">
    <location>
        <begin position="336"/>
        <end position="346"/>
    </location>
</feature>
<keyword evidence="6" id="KW-0966">Cell projection</keyword>
<accession>A0ABX4ZJJ5</accession>
<sequence>MITLPKISISDADTTRVLSDNSTDGTQDFLTLLAGVLDGERGQSTLASLQQTLADRQSNGKDVSLQGDLQDVFNRETHRDLTDLSDIRNLLSGLASAQKPALKDNAPAKEQPIADVAQDELVDLSLLMAMLPSPAAPVATPVAQGESNATPATGIQFKSTPGSDKPDFTRGDSALTADMSSRAQMAAAAPSFAIAQNSAAVRVETESTPSPAATPANVAPVISPTITPSAGHAAAIANVSAPLGSPDWQQTVSQHITLFTRQGQQTAELRLPPDDLGQVQITLKMDDNQAQLQMVSPHSHVRAALEAALPMLRTQLAENGIQLGQSNISSESFAGQQQPSSQQQSSRHAPAGSEFAAEDDEVLAAPASLHALSRGSSAVDIFA</sequence>
<evidence type="ECO:0000256" key="2">
    <source>
        <dbReference type="ARBA" id="ARBA00009149"/>
    </source>
</evidence>
<dbReference type="InterPro" id="IPR052563">
    <property type="entry name" value="FliK"/>
</dbReference>
<dbReference type="Gene3D" id="3.30.750.140">
    <property type="match status" value="1"/>
</dbReference>
<dbReference type="InterPro" id="IPR038610">
    <property type="entry name" value="FliK-like_C_sf"/>
</dbReference>
<name>A0ABX4ZJJ5_9ENTR</name>
<evidence type="ECO:0000256" key="4">
    <source>
        <dbReference type="SAM" id="MobiDB-lite"/>
    </source>
</evidence>
<keyword evidence="6" id="KW-0282">Flagellum</keyword>
<reference evidence="6 7" key="1">
    <citation type="submission" date="2018-01" db="EMBL/GenBank/DDBJ databases">
        <title>Superficieibacter electus gen. nov., sp. nov., an extended-spectrum beta-lactamase possessing member of the Enterobacteriaceae family, isolated from intensive care unit surfaces.</title>
        <authorList>
            <person name="Potter R.F."/>
            <person name="D'Souza A.W."/>
        </authorList>
    </citation>
    <scope>NUCLEOTIDE SEQUENCE [LARGE SCALE GENOMIC DNA]</scope>
    <source>
        <strain evidence="6 7">BP-2</strain>
    </source>
</reference>
<keyword evidence="3" id="KW-1005">Bacterial flagellum biogenesis</keyword>
<evidence type="ECO:0000256" key="1">
    <source>
        <dbReference type="ARBA" id="ARBA00003944"/>
    </source>
</evidence>
<gene>
    <name evidence="6" type="ORF">CHU33_00065</name>
</gene>
<feature type="region of interest" description="Disordered" evidence="4">
    <location>
        <begin position="139"/>
        <end position="168"/>
    </location>
</feature>
<evidence type="ECO:0000313" key="7">
    <source>
        <dbReference type="Proteomes" id="UP000237073"/>
    </source>
</evidence>
<dbReference type="Proteomes" id="UP000237073">
    <property type="component" value="Unassembled WGS sequence"/>
</dbReference>
<protein>
    <submittedName>
        <fullName evidence="6">Flagellar hook-length control protein FliK</fullName>
    </submittedName>
</protein>
<feature type="domain" description="Flagellar hook-length control protein-like C-terminal" evidence="5">
    <location>
        <begin position="257"/>
        <end position="336"/>
    </location>
</feature>
<comment type="similarity">
    <text evidence="2">Belongs to the FliK family.</text>
</comment>